<sequence length="192" mass="22023">MGLCKWANSGNELMLRYHDEEWGTPCHDNRMLFELLSLEVMQSGLSWQTVLNKRKALKEAFCDFDYAQVSSMNPLSPDLLENSAIIRNKRKIAAIIHNARVVYDMQQRGISFDDYLWKFVDFKPIDHRIKSSDELPATDELAVNISKSMKSDGFSFVGPVVVYSFLEGTGVVNDHEVNCFRYLEIMGLLNCK</sequence>
<comment type="caution">
    <text evidence="2">The sequence shown here is derived from an EMBL/GenBank/DDBJ whole genome shotgun (WGS) entry which is preliminary data.</text>
</comment>
<reference evidence="2 3" key="1">
    <citation type="submission" date="2018-12" db="EMBL/GenBank/DDBJ databases">
        <title>Alloscrdovia theropitheci sp. nov: a novel taxon from the feces of the bleeding-herat monkey (Theropithecus geleda).</title>
        <authorList>
            <person name="Modesto M."/>
        </authorList>
    </citation>
    <scope>NUCLEOTIDE SEQUENCE [LARGE SCALE GENOMIC DNA]</scope>
    <source>
        <strain evidence="2 3">GLDI4/2</strain>
    </source>
</reference>
<dbReference type="InterPro" id="IPR005019">
    <property type="entry name" value="Adenine_glyco"/>
</dbReference>
<feature type="binding site" evidence="1">
    <location>
        <position position="175"/>
    </location>
    <ligand>
        <name>Zn(2+)</name>
        <dbReference type="ChEBI" id="CHEBI:29105"/>
    </ligand>
</feature>
<dbReference type="RefSeq" id="WP_131283017.1">
    <property type="nucleotide sequence ID" value="NZ_RXLP01000002.1"/>
</dbReference>
<dbReference type="InterPro" id="IPR011257">
    <property type="entry name" value="DNA_glycosylase"/>
</dbReference>
<dbReference type="Proteomes" id="UP000291289">
    <property type="component" value="Unassembled WGS sequence"/>
</dbReference>
<evidence type="ECO:0000256" key="1">
    <source>
        <dbReference type="PIRSR" id="PIRSR605019-1"/>
    </source>
</evidence>
<keyword evidence="3" id="KW-1185">Reference proteome</keyword>
<keyword evidence="1" id="KW-0862">Zinc</keyword>
<evidence type="ECO:0000313" key="2">
    <source>
        <dbReference type="EMBL" id="TCD54960.1"/>
    </source>
</evidence>
<dbReference type="InterPro" id="IPR052891">
    <property type="entry name" value="DNA-3mA_glycosylase"/>
</dbReference>
<gene>
    <name evidence="2" type="ORF">EJ419_00785</name>
</gene>
<accession>A0A4R0QYQ7</accession>
<dbReference type="PANTHER" id="PTHR30037:SF4">
    <property type="entry name" value="DNA-3-METHYLADENINE GLYCOSYLASE I"/>
    <property type="match status" value="1"/>
</dbReference>
<dbReference type="GO" id="GO:0006284">
    <property type="term" value="P:base-excision repair"/>
    <property type="evidence" value="ECO:0007669"/>
    <property type="project" value="InterPro"/>
</dbReference>
<feature type="binding site" evidence="1">
    <location>
        <position position="179"/>
    </location>
    <ligand>
        <name>Zn(2+)</name>
        <dbReference type="ChEBI" id="CHEBI:29105"/>
    </ligand>
</feature>
<dbReference type="PANTHER" id="PTHR30037">
    <property type="entry name" value="DNA-3-METHYLADENINE GLYCOSYLASE 1"/>
    <property type="match status" value="1"/>
</dbReference>
<organism evidence="2 3">
    <name type="scientific">Alloscardovia theropitheci</name>
    <dbReference type="NCBI Taxonomy" id="2496842"/>
    <lineage>
        <taxon>Bacteria</taxon>
        <taxon>Bacillati</taxon>
        <taxon>Actinomycetota</taxon>
        <taxon>Actinomycetes</taxon>
        <taxon>Bifidobacteriales</taxon>
        <taxon>Bifidobacteriaceae</taxon>
        <taxon>Alloscardovia</taxon>
    </lineage>
</organism>
<feature type="binding site" evidence="1">
    <location>
        <position position="18"/>
    </location>
    <ligand>
        <name>Zn(2+)</name>
        <dbReference type="ChEBI" id="CHEBI:29105"/>
    </ligand>
</feature>
<protein>
    <submittedName>
        <fullName evidence="2">DNA-3-methyladenine glycosylase I</fullName>
    </submittedName>
</protein>
<dbReference type="OrthoDB" id="9807664at2"/>
<proteinExistence type="predicted"/>
<name>A0A4R0QYQ7_9BIFI</name>
<dbReference type="SUPFAM" id="SSF48150">
    <property type="entry name" value="DNA-glycosylase"/>
    <property type="match status" value="1"/>
</dbReference>
<feature type="binding site" evidence="1">
    <location>
        <position position="4"/>
    </location>
    <ligand>
        <name>Zn(2+)</name>
        <dbReference type="ChEBI" id="CHEBI:29105"/>
    </ligand>
</feature>
<dbReference type="EMBL" id="RXLP01000002">
    <property type="protein sequence ID" value="TCD54960.1"/>
    <property type="molecule type" value="Genomic_DNA"/>
</dbReference>
<dbReference type="GO" id="GO:0046872">
    <property type="term" value="F:metal ion binding"/>
    <property type="evidence" value="ECO:0007669"/>
    <property type="project" value="UniProtKB-KW"/>
</dbReference>
<dbReference type="GO" id="GO:0008725">
    <property type="term" value="F:DNA-3-methyladenine glycosylase activity"/>
    <property type="evidence" value="ECO:0007669"/>
    <property type="project" value="InterPro"/>
</dbReference>
<dbReference type="Pfam" id="PF03352">
    <property type="entry name" value="Adenine_glyco"/>
    <property type="match status" value="1"/>
</dbReference>
<dbReference type="AlphaFoldDB" id="A0A4R0QYQ7"/>
<dbReference type="Gene3D" id="1.10.340.30">
    <property type="entry name" value="Hypothetical protein, domain 2"/>
    <property type="match status" value="1"/>
</dbReference>
<keyword evidence="1" id="KW-0479">Metal-binding</keyword>
<evidence type="ECO:0000313" key="3">
    <source>
        <dbReference type="Proteomes" id="UP000291289"/>
    </source>
</evidence>